<dbReference type="InterPro" id="IPR032694">
    <property type="entry name" value="CopC/D"/>
</dbReference>
<evidence type="ECO:0000313" key="9">
    <source>
        <dbReference type="EMBL" id="SEG84587.1"/>
    </source>
</evidence>
<dbReference type="PANTHER" id="PTHR34820:SF4">
    <property type="entry name" value="INNER MEMBRANE PROTEIN YEBZ"/>
    <property type="match status" value="1"/>
</dbReference>
<evidence type="ECO:0000259" key="8">
    <source>
        <dbReference type="Pfam" id="PF04234"/>
    </source>
</evidence>
<evidence type="ECO:0000256" key="1">
    <source>
        <dbReference type="ARBA" id="ARBA00004196"/>
    </source>
</evidence>
<accession>A0A1H6DGH1</accession>
<dbReference type="EMBL" id="FNVB01000006">
    <property type="protein sequence ID" value="SEG84587.1"/>
    <property type="molecule type" value="Genomic_DNA"/>
</dbReference>
<feature type="domain" description="CopC" evidence="8">
    <location>
        <begin position="25"/>
        <end position="119"/>
    </location>
</feature>
<dbReference type="GO" id="GO:0030313">
    <property type="term" value="C:cell envelope"/>
    <property type="evidence" value="ECO:0007669"/>
    <property type="project" value="UniProtKB-SubCell"/>
</dbReference>
<dbReference type="EMBL" id="FOME01000003">
    <property type="protein sequence ID" value="SFD27599.1"/>
    <property type="molecule type" value="Genomic_DNA"/>
</dbReference>
<dbReference type="Proteomes" id="UP000199690">
    <property type="component" value="Unassembled WGS sequence"/>
</dbReference>
<keyword evidence="11" id="KW-1185">Reference proteome</keyword>
<proteinExistence type="predicted"/>
<keyword evidence="6" id="KW-0812">Transmembrane</keyword>
<sequence>MKRLMAVAALALAALLGGAGTALAHNVLVSSDPADGAKLSTGPGEIRLTFDQPVRAGEGYNTVNVVGPDGTYWTDGEVRVEGNSVTAPVRELGPAGTYTVGYRILSNDGHPVPGKVTFELTQAGNGTPAEPPQNADQPTEQSGESGGMPIWPWIVGVVVLVGLGLVLALRLGKPKA</sequence>
<feature type="transmembrane region" description="Helical" evidence="6">
    <location>
        <begin position="150"/>
        <end position="171"/>
    </location>
</feature>
<dbReference type="PANTHER" id="PTHR34820">
    <property type="entry name" value="INNER MEMBRANE PROTEIN YEBZ"/>
    <property type="match status" value="1"/>
</dbReference>
<evidence type="ECO:0000256" key="6">
    <source>
        <dbReference type="SAM" id="Phobius"/>
    </source>
</evidence>
<evidence type="ECO:0000313" key="12">
    <source>
        <dbReference type="Proteomes" id="UP000236729"/>
    </source>
</evidence>
<name>A0A1H6DGH1_9PSEU</name>
<evidence type="ECO:0000256" key="2">
    <source>
        <dbReference type="ARBA" id="ARBA00022723"/>
    </source>
</evidence>
<dbReference type="Proteomes" id="UP000236729">
    <property type="component" value="Unassembled WGS sequence"/>
</dbReference>
<protein>
    <recommendedName>
        <fullName evidence="8">CopC domain-containing protein</fullName>
    </recommendedName>
</protein>
<evidence type="ECO:0000256" key="3">
    <source>
        <dbReference type="ARBA" id="ARBA00022729"/>
    </source>
</evidence>
<evidence type="ECO:0000256" key="4">
    <source>
        <dbReference type="ARBA" id="ARBA00023008"/>
    </source>
</evidence>
<organism evidence="9 12">
    <name type="scientific">Saccharopolyspora kobensis</name>
    <dbReference type="NCBI Taxonomy" id="146035"/>
    <lineage>
        <taxon>Bacteria</taxon>
        <taxon>Bacillati</taxon>
        <taxon>Actinomycetota</taxon>
        <taxon>Actinomycetes</taxon>
        <taxon>Pseudonocardiales</taxon>
        <taxon>Pseudonocardiaceae</taxon>
        <taxon>Saccharopolyspora</taxon>
    </lineage>
</organism>
<evidence type="ECO:0000313" key="10">
    <source>
        <dbReference type="EMBL" id="SFD27599.1"/>
    </source>
</evidence>
<keyword evidence="3 7" id="KW-0732">Signal</keyword>
<keyword evidence="6" id="KW-0472">Membrane</keyword>
<evidence type="ECO:0000256" key="5">
    <source>
        <dbReference type="SAM" id="MobiDB-lite"/>
    </source>
</evidence>
<dbReference type="GO" id="GO:0042597">
    <property type="term" value="C:periplasmic space"/>
    <property type="evidence" value="ECO:0007669"/>
    <property type="project" value="InterPro"/>
</dbReference>
<dbReference type="InterPro" id="IPR014755">
    <property type="entry name" value="Cu-Rt/internalin_Ig-like"/>
</dbReference>
<dbReference type="Gene3D" id="2.60.40.1220">
    <property type="match status" value="1"/>
</dbReference>
<dbReference type="AlphaFoldDB" id="A0A1H6DGH1"/>
<dbReference type="GO" id="GO:0005507">
    <property type="term" value="F:copper ion binding"/>
    <property type="evidence" value="ECO:0007669"/>
    <property type="project" value="InterPro"/>
</dbReference>
<accession>A0A1I1QZU6</accession>
<dbReference type="SMR" id="A0A1H6DGH1"/>
<dbReference type="InterPro" id="IPR007348">
    <property type="entry name" value="CopC_dom"/>
</dbReference>
<reference evidence="11 12" key="2">
    <citation type="submission" date="2016-10" db="EMBL/GenBank/DDBJ databases">
        <authorList>
            <person name="Varghese N."/>
            <person name="Submissions S."/>
        </authorList>
    </citation>
    <scope>NUCLEOTIDE SEQUENCE [LARGE SCALE GENOMIC DNA]</scope>
    <source>
        <strain evidence="12">ATCC 20501</strain>
        <strain evidence="10 11">CGMCC 4.3529</strain>
    </source>
</reference>
<feature type="signal peptide" evidence="7">
    <location>
        <begin position="1"/>
        <end position="24"/>
    </location>
</feature>
<keyword evidence="4" id="KW-0186">Copper</keyword>
<evidence type="ECO:0000313" key="11">
    <source>
        <dbReference type="Proteomes" id="UP000199690"/>
    </source>
</evidence>
<dbReference type="GO" id="GO:0005886">
    <property type="term" value="C:plasma membrane"/>
    <property type="evidence" value="ECO:0007669"/>
    <property type="project" value="TreeGrafter"/>
</dbReference>
<feature type="region of interest" description="Disordered" evidence="5">
    <location>
        <begin position="122"/>
        <end position="146"/>
    </location>
</feature>
<dbReference type="GO" id="GO:0006825">
    <property type="term" value="P:copper ion transport"/>
    <property type="evidence" value="ECO:0007669"/>
    <property type="project" value="InterPro"/>
</dbReference>
<dbReference type="SUPFAM" id="SSF81296">
    <property type="entry name" value="E set domains"/>
    <property type="match status" value="1"/>
</dbReference>
<comment type="subcellular location">
    <subcellularLocation>
        <location evidence="1">Cell envelope</location>
    </subcellularLocation>
</comment>
<keyword evidence="6" id="KW-1133">Transmembrane helix</keyword>
<dbReference type="InterPro" id="IPR014756">
    <property type="entry name" value="Ig_E-set"/>
</dbReference>
<keyword evidence="2" id="KW-0479">Metal-binding</keyword>
<dbReference type="GO" id="GO:0046688">
    <property type="term" value="P:response to copper ion"/>
    <property type="evidence" value="ECO:0007669"/>
    <property type="project" value="InterPro"/>
</dbReference>
<feature type="compositionally biased region" description="Polar residues" evidence="5">
    <location>
        <begin position="134"/>
        <end position="143"/>
    </location>
</feature>
<reference evidence="9" key="1">
    <citation type="submission" date="2016-10" db="EMBL/GenBank/DDBJ databases">
        <authorList>
            <person name="de Groot N.N."/>
        </authorList>
    </citation>
    <scope>NUCLEOTIDE SEQUENCE [LARGE SCALE GENOMIC DNA]</scope>
    <source>
        <strain evidence="9">ATCC 20501</strain>
    </source>
</reference>
<feature type="chain" id="PRO_5030028608" description="CopC domain-containing protein" evidence="7">
    <location>
        <begin position="25"/>
        <end position="176"/>
    </location>
</feature>
<evidence type="ECO:0000256" key="7">
    <source>
        <dbReference type="SAM" id="SignalP"/>
    </source>
</evidence>
<gene>
    <name evidence="9" type="ORF">SAMN02982929_04448</name>
    <name evidence="10" type="ORF">SAMN05216506_103343</name>
</gene>
<dbReference type="RefSeq" id="WP_093350927.1">
    <property type="nucleotide sequence ID" value="NZ_FNVB01000006.1"/>
</dbReference>
<dbReference type="Pfam" id="PF04234">
    <property type="entry name" value="CopC"/>
    <property type="match status" value="1"/>
</dbReference>